<protein>
    <submittedName>
        <fullName evidence="2">DUF4268 domain-containing protein</fullName>
    </submittedName>
</protein>
<reference evidence="2 3" key="1">
    <citation type="submission" date="2019-11" db="EMBL/GenBank/DDBJ databases">
        <title>Pedobacter sp. HMF7056 Genome sequencing and assembly.</title>
        <authorList>
            <person name="Kang H."/>
            <person name="Kim H."/>
            <person name="Joh K."/>
        </authorList>
    </citation>
    <scope>NUCLEOTIDE SEQUENCE [LARGE SCALE GENOMIC DNA]</scope>
    <source>
        <strain evidence="2 3">HMF7056</strain>
    </source>
</reference>
<organism evidence="2 3">
    <name type="scientific">Hufsiella ginkgonis</name>
    <dbReference type="NCBI Taxonomy" id="2695274"/>
    <lineage>
        <taxon>Bacteria</taxon>
        <taxon>Pseudomonadati</taxon>
        <taxon>Bacteroidota</taxon>
        <taxon>Sphingobacteriia</taxon>
        <taxon>Sphingobacteriales</taxon>
        <taxon>Sphingobacteriaceae</taxon>
        <taxon>Hufsiella</taxon>
    </lineage>
</organism>
<sequence length="153" mass="17993">MYSREEASKIKQAFWTAFGQYIAPQPSAEGLKINWINYKTGIKHIYFKMDADNRQASIAITLTHPDAGIRELFYEQFGELKNMLAGYLREEWDWELHVPDENGRLVSRIGKTIDGVNIFRQEDWPQLISFLKPRIILLDEFWTDARYSFDALN</sequence>
<accession>A0A7K1XSS9</accession>
<dbReference type="Proteomes" id="UP000451233">
    <property type="component" value="Unassembled WGS sequence"/>
</dbReference>
<comment type="caution">
    <text evidence="2">The sequence shown here is derived from an EMBL/GenBank/DDBJ whole genome shotgun (WGS) entry which is preliminary data.</text>
</comment>
<feature type="domain" description="DUF4268" evidence="1">
    <location>
        <begin position="10"/>
        <end position="144"/>
    </location>
</feature>
<dbReference type="Pfam" id="PF14088">
    <property type="entry name" value="DUF4268"/>
    <property type="match status" value="1"/>
</dbReference>
<evidence type="ECO:0000259" key="1">
    <source>
        <dbReference type="Pfam" id="PF14088"/>
    </source>
</evidence>
<proteinExistence type="predicted"/>
<keyword evidence="3" id="KW-1185">Reference proteome</keyword>
<dbReference type="EMBL" id="WVHS01000001">
    <property type="protein sequence ID" value="MXV13928.1"/>
    <property type="molecule type" value="Genomic_DNA"/>
</dbReference>
<evidence type="ECO:0000313" key="3">
    <source>
        <dbReference type="Proteomes" id="UP000451233"/>
    </source>
</evidence>
<name>A0A7K1XSS9_9SPHI</name>
<evidence type="ECO:0000313" key="2">
    <source>
        <dbReference type="EMBL" id="MXV13928.1"/>
    </source>
</evidence>
<dbReference type="AlphaFoldDB" id="A0A7K1XSS9"/>
<dbReference type="RefSeq" id="WP_160904942.1">
    <property type="nucleotide sequence ID" value="NZ_WVHS01000001.1"/>
</dbReference>
<gene>
    <name evidence="2" type="ORF">GS398_01340</name>
</gene>
<dbReference type="InterPro" id="IPR025364">
    <property type="entry name" value="DUF4268"/>
</dbReference>